<dbReference type="AlphaFoldDB" id="A0AAE1EZU5"/>
<evidence type="ECO:0000313" key="2">
    <source>
        <dbReference type="Proteomes" id="UP001286313"/>
    </source>
</evidence>
<dbReference type="EMBL" id="JAWQEG010003721">
    <property type="protein sequence ID" value="KAK3864779.1"/>
    <property type="molecule type" value="Genomic_DNA"/>
</dbReference>
<reference evidence="1" key="1">
    <citation type="submission" date="2023-10" db="EMBL/GenBank/DDBJ databases">
        <title>Genome assemblies of two species of porcelain crab, Petrolisthes cinctipes and Petrolisthes manimaculis (Anomura: Porcellanidae).</title>
        <authorList>
            <person name="Angst P."/>
        </authorList>
    </citation>
    <scope>NUCLEOTIDE SEQUENCE</scope>
    <source>
        <strain evidence="1">PB745_01</strain>
        <tissue evidence="1">Gill</tissue>
    </source>
</reference>
<protein>
    <submittedName>
        <fullName evidence="1">Uncharacterized protein</fullName>
    </submittedName>
</protein>
<dbReference type="Proteomes" id="UP001286313">
    <property type="component" value="Unassembled WGS sequence"/>
</dbReference>
<proteinExistence type="predicted"/>
<organism evidence="1 2">
    <name type="scientific">Petrolisthes cinctipes</name>
    <name type="common">Flat porcelain crab</name>
    <dbReference type="NCBI Taxonomy" id="88211"/>
    <lineage>
        <taxon>Eukaryota</taxon>
        <taxon>Metazoa</taxon>
        <taxon>Ecdysozoa</taxon>
        <taxon>Arthropoda</taxon>
        <taxon>Crustacea</taxon>
        <taxon>Multicrustacea</taxon>
        <taxon>Malacostraca</taxon>
        <taxon>Eumalacostraca</taxon>
        <taxon>Eucarida</taxon>
        <taxon>Decapoda</taxon>
        <taxon>Pleocyemata</taxon>
        <taxon>Anomura</taxon>
        <taxon>Galatheoidea</taxon>
        <taxon>Porcellanidae</taxon>
        <taxon>Petrolisthes</taxon>
    </lineage>
</organism>
<comment type="caution">
    <text evidence="1">The sequence shown here is derived from an EMBL/GenBank/DDBJ whole genome shotgun (WGS) entry which is preliminary data.</text>
</comment>
<name>A0AAE1EZU5_PETCI</name>
<sequence length="99" mass="10693">MNGLPFQQSAARVEVGEERGGQGYDSLLGTHFPFRRKSPTSPCQSLLPQLLSCPVPTPSSPQLYNYCATIVLQKLQDLSHAGGTPVSMVPRLILNLVDA</sequence>
<evidence type="ECO:0000313" key="1">
    <source>
        <dbReference type="EMBL" id="KAK3864779.1"/>
    </source>
</evidence>
<gene>
    <name evidence="1" type="ORF">Pcinc_029559</name>
</gene>
<keyword evidence="2" id="KW-1185">Reference proteome</keyword>
<accession>A0AAE1EZU5</accession>